<sequence length="74" mass="8614">MRRILISSESYQFLELGGSRSKPYPTKDIGNGKAETMLGQMRVEFSKQTATGTKMRWELFSREDPERWEGVRVK</sequence>
<protein>
    <submittedName>
        <fullName evidence="1">Uncharacterized protein</fullName>
    </submittedName>
</protein>
<reference evidence="1 2" key="1">
    <citation type="submission" date="2018-06" db="EMBL/GenBank/DDBJ databases">
        <title>Genomic Encyclopedia of Type Strains, Phase IV (KMG-IV): sequencing the most valuable type-strain genomes for metagenomic binning, comparative biology and taxonomic classification.</title>
        <authorList>
            <person name="Goeker M."/>
        </authorList>
    </citation>
    <scope>NUCLEOTIDE SEQUENCE [LARGE SCALE GENOMIC DNA]</scope>
    <source>
        <strain evidence="1 2">DSM 25532</strain>
    </source>
</reference>
<gene>
    <name evidence="1" type="ORF">DES53_103199</name>
</gene>
<organism evidence="1 2">
    <name type="scientific">Roseimicrobium gellanilyticum</name>
    <dbReference type="NCBI Taxonomy" id="748857"/>
    <lineage>
        <taxon>Bacteria</taxon>
        <taxon>Pseudomonadati</taxon>
        <taxon>Verrucomicrobiota</taxon>
        <taxon>Verrucomicrobiia</taxon>
        <taxon>Verrucomicrobiales</taxon>
        <taxon>Verrucomicrobiaceae</taxon>
        <taxon>Roseimicrobium</taxon>
    </lineage>
</organism>
<dbReference type="AlphaFoldDB" id="A0A366HPA9"/>
<name>A0A366HPA9_9BACT</name>
<accession>A0A366HPA9</accession>
<dbReference type="Proteomes" id="UP000253426">
    <property type="component" value="Unassembled WGS sequence"/>
</dbReference>
<evidence type="ECO:0000313" key="1">
    <source>
        <dbReference type="EMBL" id="RBP45201.1"/>
    </source>
</evidence>
<proteinExistence type="predicted"/>
<evidence type="ECO:0000313" key="2">
    <source>
        <dbReference type="Proteomes" id="UP000253426"/>
    </source>
</evidence>
<comment type="caution">
    <text evidence="1">The sequence shown here is derived from an EMBL/GenBank/DDBJ whole genome shotgun (WGS) entry which is preliminary data.</text>
</comment>
<dbReference type="EMBL" id="QNRR01000003">
    <property type="protein sequence ID" value="RBP45201.1"/>
    <property type="molecule type" value="Genomic_DNA"/>
</dbReference>
<keyword evidence="2" id="KW-1185">Reference proteome</keyword>